<comment type="similarity">
    <text evidence="1">Belongs to the ComF/GntX family.</text>
</comment>
<dbReference type="EMBL" id="JAAZNV010000009">
    <property type="protein sequence ID" value="NMB91708.1"/>
    <property type="molecule type" value="Genomic_DNA"/>
</dbReference>
<dbReference type="InterPro" id="IPR051910">
    <property type="entry name" value="ComF/GntX_DNA_util-trans"/>
</dbReference>
<accession>A0A7X9E7H0</accession>
<comment type="caution">
    <text evidence="3">The sequence shown here is derived from an EMBL/GenBank/DDBJ whole genome shotgun (WGS) entry which is preliminary data.</text>
</comment>
<evidence type="ECO:0000313" key="4">
    <source>
        <dbReference type="Proteomes" id="UP000590542"/>
    </source>
</evidence>
<evidence type="ECO:0000259" key="2">
    <source>
        <dbReference type="Pfam" id="PF00156"/>
    </source>
</evidence>
<organism evidence="3 4">
    <name type="scientific">candidate division WWE3 bacterium</name>
    <dbReference type="NCBI Taxonomy" id="2053526"/>
    <lineage>
        <taxon>Bacteria</taxon>
        <taxon>Katanobacteria</taxon>
    </lineage>
</organism>
<dbReference type="SUPFAM" id="SSF53271">
    <property type="entry name" value="PRTase-like"/>
    <property type="match status" value="1"/>
</dbReference>
<dbReference type="CDD" id="cd06223">
    <property type="entry name" value="PRTases_typeI"/>
    <property type="match status" value="1"/>
</dbReference>
<dbReference type="Pfam" id="PF00156">
    <property type="entry name" value="Pribosyltran"/>
    <property type="match status" value="1"/>
</dbReference>
<dbReference type="Gene3D" id="3.40.50.2020">
    <property type="match status" value="1"/>
</dbReference>
<evidence type="ECO:0000256" key="1">
    <source>
        <dbReference type="ARBA" id="ARBA00008007"/>
    </source>
</evidence>
<name>A0A7X9E7H0_UNCKA</name>
<dbReference type="PANTHER" id="PTHR47505">
    <property type="entry name" value="DNA UTILIZATION PROTEIN YHGH"/>
    <property type="match status" value="1"/>
</dbReference>
<dbReference type="PANTHER" id="PTHR47505:SF1">
    <property type="entry name" value="DNA UTILIZATION PROTEIN YHGH"/>
    <property type="match status" value="1"/>
</dbReference>
<proteinExistence type="inferred from homology"/>
<evidence type="ECO:0000313" key="3">
    <source>
        <dbReference type="EMBL" id="NMB91708.1"/>
    </source>
</evidence>
<dbReference type="InterPro" id="IPR029057">
    <property type="entry name" value="PRTase-like"/>
</dbReference>
<dbReference type="InterPro" id="IPR000836">
    <property type="entry name" value="PRTase_dom"/>
</dbReference>
<dbReference type="Proteomes" id="UP000590542">
    <property type="component" value="Unassembled WGS sequence"/>
</dbReference>
<feature type="domain" description="Phosphoribosyltransferase" evidence="2">
    <location>
        <begin position="156"/>
        <end position="221"/>
    </location>
</feature>
<dbReference type="AlphaFoldDB" id="A0A7X9E7H0"/>
<sequence>MEKIINTLFPPKCVFCGSIGDIFCENCISNCLLLLEQRCIICDKPSVDGITHEHCYKPGMPTQVLSVFVYGDNVRNCIKKSKYSSRLFMCLKRLSFEGVNLAYEWGYNFKDFVVVSIPVSKEKQKLRGFNQVDVISKSFSKRFNLKINNSLLIRVRDTKSQHSSSRKQRFKNVADSFLSPSNVKGKKVILIDDITTTGATFLEASKVLYQAGAIEVKCFSLSKKL</sequence>
<protein>
    <submittedName>
        <fullName evidence="3">ComF family protein</fullName>
    </submittedName>
</protein>
<reference evidence="3 4" key="1">
    <citation type="journal article" date="2020" name="Biotechnol. Biofuels">
        <title>New insights from the biogas microbiome by comprehensive genome-resolved metagenomics of nearly 1600 species originating from multiple anaerobic digesters.</title>
        <authorList>
            <person name="Campanaro S."/>
            <person name="Treu L."/>
            <person name="Rodriguez-R L.M."/>
            <person name="Kovalovszki A."/>
            <person name="Ziels R.M."/>
            <person name="Maus I."/>
            <person name="Zhu X."/>
            <person name="Kougias P.G."/>
            <person name="Basile A."/>
            <person name="Luo G."/>
            <person name="Schluter A."/>
            <person name="Konstantinidis K.T."/>
            <person name="Angelidaki I."/>
        </authorList>
    </citation>
    <scope>NUCLEOTIDE SEQUENCE [LARGE SCALE GENOMIC DNA]</scope>
    <source>
        <strain evidence="3">AS27yjCOA_202</strain>
    </source>
</reference>
<gene>
    <name evidence="3" type="ORF">GYA37_02580</name>
</gene>